<evidence type="ECO:0000256" key="3">
    <source>
        <dbReference type="ARBA" id="ARBA00022448"/>
    </source>
</evidence>
<dbReference type="PANTHER" id="PTHR11616">
    <property type="entry name" value="SODIUM/CHLORIDE DEPENDENT TRANSPORTER"/>
    <property type="match status" value="1"/>
</dbReference>
<dbReference type="GO" id="GO:0005886">
    <property type="term" value="C:plasma membrane"/>
    <property type="evidence" value="ECO:0007669"/>
    <property type="project" value="TreeGrafter"/>
</dbReference>
<comment type="similarity">
    <text evidence="2">Belongs to the sodium:neurotransmitter symporter (SNF) (TC 2.A.22) family.</text>
</comment>
<keyword evidence="5" id="KW-0769">Symport</keyword>
<dbReference type="SUPFAM" id="SSF161070">
    <property type="entry name" value="SNF-like"/>
    <property type="match status" value="1"/>
</dbReference>
<gene>
    <name evidence="11" type="ORF">CINCED_3A006667</name>
</gene>
<dbReference type="GO" id="GO:0035725">
    <property type="term" value="P:sodium ion transmembrane transport"/>
    <property type="evidence" value="ECO:0007669"/>
    <property type="project" value="TreeGrafter"/>
</dbReference>
<evidence type="ECO:0000313" key="12">
    <source>
        <dbReference type="Proteomes" id="UP000325440"/>
    </source>
</evidence>
<evidence type="ECO:0000256" key="10">
    <source>
        <dbReference type="SAM" id="Phobius"/>
    </source>
</evidence>
<dbReference type="GO" id="GO:0015293">
    <property type="term" value="F:symporter activity"/>
    <property type="evidence" value="ECO:0007669"/>
    <property type="project" value="UniProtKB-KW"/>
</dbReference>
<comment type="subcellular location">
    <subcellularLocation>
        <location evidence="1">Membrane</location>
        <topology evidence="1">Multi-pass membrane protein</topology>
    </subcellularLocation>
</comment>
<dbReference type="InterPro" id="IPR037272">
    <property type="entry name" value="SNS_sf"/>
</dbReference>
<evidence type="ECO:0000256" key="5">
    <source>
        <dbReference type="ARBA" id="ARBA00022847"/>
    </source>
</evidence>
<dbReference type="PANTHER" id="PTHR11616:SF240">
    <property type="entry name" value="BLOATED TUBULES, ISOFORM B-RELATED"/>
    <property type="match status" value="1"/>
</dbReference>
<accession>A0A5E4MRR3</accession>
<dbReference type="GO" id="GO:0046872">
    <property type="term" value="F:metal ion binding"/>
    <property type="evidence" value="ECO:0007669"/>
    <property type="project" value="UniProtKB-KW"/>
</dbReference>
<feature type="binding site" evidence="8">
    <location>
        <position position="279"/>
    </location>
    <ligand>
        <name>Na(+)</name>
        <dbReference type="ChEBI" id="CHEBI:29101"/>
        <label>1</label>
    </ligand>
</feature>
<dbReference type="AlphaFoldDB" id="A0A5E4MRR3"/>
<keyword evidence="12" id="KW-1185">Reference proteome</keyword>
<evidence type="ECO:0000256" key="2">
    <source>
        <dbReference type="ARBA" id="ARBA00006459"/>
    </source>
</evidence>
<evidence type="ECO:0000256" key="8">
    <source>
        <dbReference type="PIRSR" id="PIRSR600175-1"/>
    </source>
</evidence>
<dbReference type="InterPro" id="IPR000175">
    <property type="entry name" value="Na/ntran_symport"/>
</dbReference>
<name>A0A5E4MRR3_9HEMI</name>
<feature type="transmembrane region" description="Helical" evidence="10">
    <location>
        <begin position="225"/>
        <end position="243"/>
    </location>
</feature>
<reference evidence="11 12" key="1">
    <citation type="submission" date="2019-08" db="EMBL/GenBank/DDBJ databases">
        <authorList>
            <person name="Alioto T."/>
            <person name="Alioto T."/>
            <person name="Gomez Garrido J."/>
        </authorList>
    </citation>
    <scope>NUCLEOTIDE SEQUENCE [LARGE SCALE GENOMIC DNA]</scope>
</reference>
<dbReference type="OrthoDB" id="6595583at2759"/>
<evidence type="ECO:0000256" key="7">
    <source>
        <dbReference type="ARBA" id="ARBA00023136"/>
    </source>
</evidence>
<organism evidence="11 12">
    <name type="scientific">Cinara cedri</name>
    <dbReference type="NCBI Taxonomy" id="506608"/>
    <lineage>
        <taxon>Eukaryota</taxon>
        <taxon>Metazoa</taxon>
        <taxon>Ecdysozoa</taxon>
        <taxon>Arthropoda</taxon>
        <taxon>Hexapoda</taxon>
        <taxon>Insecta</taxon>
        <taxon>Pterygota</taxon>
        <taxon>Neoptera</taxon>
        <taxon>Paraneoptera</taxon>
        <taxon>Hemiptera</taxon>
        <taxon>Sternorrhyncha</taxon>
        <taxon>Aphidomorpha</taxon>
        <taxon>Aphidoidea</taxon>
        <taxon>Aphididae</taxon>
        <taxon>Lachninae</taxon>
        <taxon>Cinara</taxon>
    </lineage>
</organism>
<feature type="transmembrane region" description="Helical" evidence="10">
    <location>
        <begin position="300"/>
        <end position="323"/>
    </location>
</feature>
<evidence type="ECO:0000256" key="9">
    <source>
        <dbReference type="PIRSR" id="PIRSR600175-2"/>
    </source>
</evidence>
<keyword evidence="7 10" id="KW-0472">Membrane</keyword>
<keyword evidence="4 10" id="KW-0812">Transmembrane</keyword>
<evidence type="ECO:0000256" key="1">
    <source>
        <dbReference type="ARBA" id="ARBA00004141"/>
    </source>
</evidence>
<keyword evidence="9" id="KW-1015">Disulfide bond</keyword>
<keyword evidence="8" id="KW-0479">Metal-binding</keyword>
<keyword evidence="3" id="KW-0813">Transport</keyword>
<feature type="disulfide bond" evidence="9">
    <location>
        <begin position="139"/>
        <end position="148"/>
    </location>
</feature>
<evidence type="ECO:0000313" key="11">
    <source>
        <dbReference type="EMBL" id="VVC34968.1"/>
    </source>
</evidence>
<keyword evidence="6 10" id="KW-1133">Transmembrane helix</keyword>
<keyword evidence="8" id="KW-0915">Sodium</keyword>
<sequence>MISIDENQGPESYFDQMSSSRSASFSYSEDDILTFKLYENVNSRPLPEEELRSKFSGYVDYLLYCFSLTGSLANLTRFPFVFSTVFNSSRADRYSVVFYGNGSGTVLGQRTYCTRPIQSRCLLYMYWSLSEPQLPWKICGFVNNTSQCIDERKHFTKNGTKSVGIELCVPMENFYLNEIVQMDKSVLYNGLGNVNVPLLGCLAVSWIINFSLLNATSNLMKYIQIFGSIIPFPFLFIMLFIIMTDKDAWDGFYTLFDPSTIDFLDLQSWRRAAEQVLYSLDVGTGHLIIYGKNCNFRDNILSSILSVALLDIICAVAASLIIFGTANILAYKFHITFQSVFISGI</sequence>
<proteinExistence type="inferred from homology"/>
<feature type="transmembrane region" description="Helical" evidence="10">
    <location>
        <begin position="194"/>
        <end position="213"/>
    </location>
</feature>
<dbReference type="PROSITE" id="PS50267">
    <property type="entry name" value="NA_NEUROTRAN_SYMP_3"/>
    <property type="match status" value="1"/>
</dbReference>
<evidence type="ECO:0000256" key="4">
    <source>
        <dbReference type="ARBA" id="ARBA00022692"/>
    </source>
</evidence>
<protein>
    <submittedName>
        <fullName evidence="11">Sodium:neurotransmitter symporter</fullName>
    </submittedName>
</protein>
<evidence type="ECO:0000256" key="6">
    <source>
        <dbReference type="ARBA" id="ARBA00022989"/>
    </source>
</evidence>
<dbReference type="Pfam" id="PF00209">
    <property type="entry name" value="SNF"/>
    <property type="match status" value="1"/>
</dbReference>
<dbReference type="Proteomes" id="UP000325440">
    <property type="component" value="Unassembled WGS sequence"/>
</dbReference>
<dbReference type="EMBL" id="CABPRJ010001031">
    <property type="protein sequence ID" value="VVC34968.1"/>
    <property type="molecule type" value="Genomic_DNA"/>
</dbReference>